<feature type="transmembrane region" description="Helical" evidence="1">
    <location>
        <begin position="149"/>
        <end position="168"/>
    </location>
</feature>
<protein>
    <submittedName>
        <fullName evidence="3">EamA family transporter</fullName>
    </submittedName>
</protein>
<keyword evidence="1" id="KW-0812">Transmembrane</keyword>
<dbReference type="InterPro" id="IPR000620">
    <property type="entry name" value="EamA_dom"/>
</dbReference>
<dbReference type="SUPFAM" id="SSF103481">
    <property type="entry name" value="Multidrug resistance efflux transporter EmrE"/>
    <property type="match status" value="2"/>
</dbReference>
<sequence length="293" mass="31114">MDSTRKGILLALAGVTILSFDSLLVRLIQASPWDLLFWRGTLLSLTLMLVNALTRHFHPPAPSRDRPSSLQPLLGGAAFACSTVLFVLALSHTQVTSALVIINTAPFFAALIALLFLRESLQLHTLAAIVVATCGVGLIFEYAPKASEIQGDLYALGAALGTACYLVVMRAAKGENGAKTLMMAGVFTALFALFKGADPTALSGTHLLLMLILGVLVVPGSGLCIARAPKYLPAAQTGLILLLEILLGPLFVFLALGERPSDNDIAGGTLVLWTLVAHTLYDEFRQRRKGSPP</sequence>
<feature type="transmembrane region" description="Helical" evidence="1">
    <location>
        <begin position="124"/>
        <end position="143"/>
    </location>
</feature>
<dbReference type="InterPro" id="IPR037185">
    <property type="entry name" value="EmrE-like"/>
</dbReference>
<dbReference type="Gene3D" id="1.10.3730.20">
    <property type="match status" value="1"/>
</dbReference>
<name>A0ABP9RYD8_9GAMM</name>
<feature type="transmembrane region" description="Helical" evidence="1">
    <location>
        <begin position="98"/>
        <end position="117"/>
    </location>
</feature>
<dbReference type="PANTHER" id="PTHR22911">
    <property type="entry name" value="ACYL-MALONYL CONDENSING ENZYME-RELATED"/>
    <property type="match status" value="1"/>
</dbReference>
<feature type="domain" description="EamA" evidence="2">
    <location>
        <begin position="151"/>
        <end position="272"/>
    </location>
</feature>
<dbReference type="Pfam" id="PF00892">
    <property type="entry name" value="EamA"/>
    <property type="match status" value="2"/>
</dbReference>
<feature type="domain" description="EamA" evidence="2">
    <location>
        <begin position="6"/>
        <end position="140"/>
    </location>
</feature>
<keyword evidence="4" id="KW-1185">Reference proteome</keyword>
<evidence type="ECO:0000259" key="2">
    <source>
        <dbReference type="Pfam" id="PF00892"/>
    </source>
</evidence>
<keyword evidence="1" id="KW-0472">Membrane</keyword>
<feature type="transmembrane region" description="Helical" evidence="1">
    <location>
        <begin position="180"/>
        <end position="197"/>
    </location>
</feature>
<gene>
    <name evidence="3" type="ORF">GCM10025772_09050</name>
</gene>
<feature type="transmembrane region" description="Helical" evidence="1">
    <location>
        <begin position="203"/>
        <end position="226"/>
    </location>
</feature>
<evidence type="ECO:0000313" key="4">
    <source>
        <dbReference type="Proteomes" id="UP001501600"/>
    </source>
</evidence>
<evidence type="ECO:0000313" key="3">
    <source>
        <dbReference type="EMBL" id="GAA5188631.1"/>
    </source>
</evidence>
<dbReference type="EMBL" id="BAABLF010000005">
    <property type="protein sequence ID" value="GAA5188631.1"/>
    <property type="molecule type" value="Genomic_DNA"/>
</dbReference>
<evidence type="ECO:0000256" key="1">
    <source>
        <dbReference type="SAM" id="Phobius"/>
    </source>
</evidence>
<reference evidence="4" key="1">
    <citation type="journal article" date="2019" name="Int. J. Syst. Evol. Microbiol.">
        <title>The Global Catalogue of Microorganisms (GCM) 10K type strain sequencing project: providing services to taxonomists for standard genome sequencing and annotation.</title>
        <authorList>
            <consortium name="The Broad Institute Genomics Platform"/>
            <consortium name="The Broad Institute Genome Sequencing Center for Infectious Disease"/>
            <person name="Wu L."/>
            <person name="Ma J."/>
        </authorList>
    </citation>
    <scope>NUCLEOTIDE SEQUENCE [LARGE SCALE GENOMIC DNA]</scope>
    <source>
        <strain evidence="4">JCM 18720</strain>
    </source>
</reference>
<organism evidence="3 4">
    <name type="scientific">Ferrimonas gelatinilytica</name>
    <dbReference type="NCBI Taxonomy" id="1255257"/>
    <lineage>
        <taxon>Bacteria</taxon>
        <taxon>Pseudomonadati</taxon>
        <taxon>Pseudomonadota</taxon>
        <taxon>Gammaproteobacteria</taxon>
        <taxon>Alteromonadales</taxon>
        <taxon>Ferrimonadaceae</taxon>
        <taxon>Ferrimonas</taxon>
    </lineage>
</organism>
<comment type="caution">
    <text evidence="3">The sequence shown here is derived from an EMBL/GenBank/DDBJ whole genome shotgun (WGS) entry which is preliminary data.</text>
</comment>
<keyword evidence="1" id="KW-1133">Transmembrane helix</keyword>
<dbReference type="RefSeq" id="WP_345315853.1">
    <property type="nucleotide sequence ID" value="NZ_BAABLF010000005.1"/>
</dbReference>
<feature type="transmembrane region" description="Helical" evidence="1">
    <location>
        <begin position="238"/>
        <end position="257"/>
    </location>
</feature>
<proteinExistence type="predicted"/>
<accession>A0ABP9RYD8</accession>
<feature type="transmembrane region" description="Helical" evidence="1">
    <location>
        <begin position="73"/>
        <end position="92"/>
    </location>
</feature>
<dbReference type="Proteomes" id="UP001501600">
    <property type="component" value="Unassembled WGS sequence"/>
</dbReference>